<name>A0A1A9UGQ5_GLOAU</name>
<organism evidence="1 2">
    <name type="scientific">Glossina austeni</name>
    <name type="common">Savannah tsetse fly</name>
    <dbReference type="NCBI Taxonomy" id="7395"/>
    <lineage>
        <taxon>Eukaryota</taxon>
        <taxon>Metazoa</taxon>
        <taxon>Ecdysozoa</taxon>
        <taxon>Arthropoda</taxon>
        <taxon>Hexapoda</taxon>
        <taxon>Insecta</taxon>
        <taxon>Pterygota</taxon>
        <taxon>Neoptera</taxon>
        <taxon>Endopterygota</taxon>
        <taxon>Diptera</taxon>
        <taxon>Brachycera</taxon>
        <taxon>Muscomorpha</taxon>
        <taxon>Hippoboscoidea</taxon>
        <taxon>Glossinidae</taxon>
        <taxon>Glossina</taxon>
    </lineage>
</organism>
<evidence type="ECO:0000313" key="1">
    <source>
        <dbReference type="EnsemblMetazoa" id="GAUT004290-PA"/>
    </source>
</evidence>
<dbReference type="AlphaFoldDB" id="A0A1A9UGQ5"/>
<protein>
    <submittedName>
        <fullName evidence="1">Uncharacterized protein</fullName>
    </submittedName>
</protein>
<dbReference type="EnsemblMetazoa" id="GAUT004290-RA">
    <property type="protein sequence ID" value="GAUT004290-PA"/>
    <property type="gene ID" value="GAUT004290"/>
</dbReference>
<proteinExistence type="predicted"/>
<dbReference type="Proteomes" id="UP000078200">
    <property type="component" value="Unassembled WGS sequence"/>
</dbReference>
<evidence type="ECO:0000313" key="2">
    <source>
        <dbReference type="Proteomes" id="UP000078200"/>
    </source>
</evidence>
<dbReference type="VEuPathDB" id="VectorBase:GAUT004290"/>
<accession>A0A1A9UGQ5</accession>
<reference evidence="1" key="1">
    <citation type="submission" date="2020-05" db="UniProtKB">
        <authorList>
            <consortium name="EnsemblMetazoa"/>
        </authorList>
    </citation>
    <scope>IDENTIFICATION</scope>
    <source>
        <strain evidence="1">TTRI</strain>
    </source>
</reference>
<sequence>MFKLSEHPSEVSTNVTPSGVIRTWKLSSTWLSAAKKLRPEKQNISRDANPNTAIKEKCSNLLLGIWVHVLVKRWQTDYLIRDIALFKAMISVKTSAVTFTVALLFYMHVLRAVDQAEDKDHSLQEVVCLSKTEN</sequence>
<keyword evidence="2" id="KW-1185">Reference proteome</keyword>